<name>A0A7D9LBW2_PARCT</name>
<dbReference type="Gene3D" id="3.30.70.270">
    <property type="match status" value="2"/>
</dbReference>
<dbReference type="InterPro" id="IPR043502">
    <property type="entry name" value="DNA/RNA_pol_sf"/>
</dbReference>
<gene>
    <name evidence="1" type="ORF">PACLA_8A083168</name>
</gene>
<sequence length="704" mass="81483">LEASCSSKNRFNTPRYRSDMYLGKNIDRRKLSADARDLRQLFNVYQQQIDHSLIYLMMHGIDIRTLMRQPSPVICSVPKPNFTFRLSTIDETFVYDQLKKIKTSKSTGLTHIPARLLKDGRNALAKPLTVLMNRSLAEVIWFDGYLTNRTQSITINGVVSDPQFIQYGVPQGSILGPLLFIIYINELPSVIQNCSIQLYADDTLLFFSSNSVTLIESTLSGDLNRIISWLNRNFLFLNHSKTKIMLIGTHQRLAKVDSFNIEAQDTKLDRVYKFKYLGVMFDSCLSWNDHIDYISTKISSRLGMLRKARKIIPRETCVTLYDAMILPLFDYCSAVWDNCGKTNCDFLEKLQRRAASIIEGRRVLQSDVNLTLSWPSLQSRREYQICLQVFKCLHGLAPVYLLHEFNYSREFHAYNTRHKDNLRLPLAKTTKYQNSFRYNGAKIWNRLPLILRNQTRDRVHSELSSMEENGIIKKVDGPTAWVNSMVVNEKRSGKLRICIDPRDLNKAILREHYQLPTQQEITSLLTGAKYFSKLDATSGFWQMPLDEESSFLTTFNTPFGRYRFTVVPFGVVFAQKVFHKTVHEHFRDIPGCETNIDNILIWGRMIDEHDRNLEHVLNRVSQINMKLSREKCQFRQTEITYLGECLTQHGVKPDADKIKAINDYVKPSNKQNVQCLLGMVNFLAKFASKVSEVIAPLRTDKKER</sequence>
<evidence type="ECO:0000313" key="1">
    <source>
        <dbReference type="EMBL" id="CAB4027424.1"/>
    </source>
</evidence>
<dbReference type="InterPro" id="IPR050951">
    <property type="entry name" value="Retrovirus_Pol_polyprotein"/>
</dbReference>
<dbReference type="OrthoDB" id="5989289at2759"/>
<dbReference type="AlphaFoldDB" id="A0A7D9LBW2"/>
<dbReference type="PANTHER" id="PTHR37984:SF7">
    <property type="entry name" value="INTEGRASE CATALYTIC DOMAIN-CONTAINING PROTEIN"/>
    <property type="match status" value="1"/>
</dbReference>
<dbReference type="Pfam" id="PF00078">
    <property type="entry name" value="RVT_1"/>
    <property type="match status" value="2"/>
</dbReference>
<dbReference type="SUPFAM" id="SSF56672">
    <property type="entry name" value="DNA/RNA polymerases"/>
    <property type="match status" value="2"/>
</dbReference>
<dbReference type="EMBL" id="CACRXK020014792">
    <property type="protein sequence ID" value="CAB4027424.1"/>
    <property type="molecule type" value="Genomic_DNA"/>
</dbReference>
<dbReference type="PANTHER" id="PTHR37984">
    <property type="entry name" value="PROTEIN CBG26694"/>
    <property type="match status" value="1"/>
</dbReference>
<comment type="caution">
    <text evidence="1">The sequence shown here is derived from an EMBL/GenBank/DDBJ whole genome shotgun (WGS) entry which is preliminary data.</text>
</comment>
<dbReference type="Proteomes" id="UP001152795">
    <property type="component" value="Unassembled WGS sequence"/>
</dbReference>
<proteinExistence type="predicted"/>
<organism evidence="1 2">
    <name type="scientific">Paramuricea clavata</name>
    <name type="common">Red gorgonian</name>
    <name type="synonym">Violescent sea-whip</name>
    <dbReference type="NCBI Taxonomy" id="317549"/>
    <lineage>
        <taxon>Eukaryota</taxon>
        <taxon>Metazoa</taxon>
        <taxon>Cnidaria</taxon>
        <taxon>Anthozoa</taxon>
        <taxon>Octocorallia</taxon>
        <taxon>Malacalcyonacea</taxon>
        <taxon>Plexauridae</taxon>
        <taxon>Paramuricea</taxon>
    </lineage>
</organism>
<dbReference type="PROSITE" id="PS50878">
    <property type="entry name" value="RT_POL"/>
    <property type="match status" value="1"/>
</dbReference>
<dbReference type="CDD" id="cd01647">
    <property type="entry name" value="RT_LTR"/>
    <property type="match status" value="1"/>
</dbReference>
<accession>A0A7D9LBW2</accession>
<keyword evidence="2" id="KW-1185">Reference proteome</keyword>
<evidence type="ECO:0000313" key="2">
    <source>
        <dbReference type="Proteomes" id="UP001152795"/>
    </source>
</evidence>
<reference evidence="1" key="1">
    <citation type="submission" date="2020-04" db="EMBL/GenBank/DDBJ databases">
        <authorList>
            <person name="Alioto T."/>
            <person name="Alioto T."/>
            <person name="Gomez Garrido J."/>
        </authorList>
    </citation>
    <scope>NUCLEOTIDE SEQUENCE</scope>
    <source>
        <strain evidence="1">A484AB</strain>
    </source>
</reference>
<protein>
    <submittedName>
        <fullName evidence="1">Uncharacterized protein</fullName>
    </submittedName>
</protein>
<feature type="non-terminal residue" evidence="1">
    <location>
        <position position="704"/>
    </location>
</feature>
<dbReference type="Gene3D" id="3.10.10.10">
    <property type="entry name" value="HIV Type 1 Reverse Transcriptase, subunit A, domain 1"/>
    <property type="match status" value="1"/>
</dbReference>
<dbReference type="InterPro" id="IPR000477">
    <property type="entry name" value="RT_dom"/>
</dbReference>
<dbReference type="InterPro" id="IPR043128">
    <property type="entry name" value="Rev_trsase/Diguanyl_cyclase"/>
</dbReference>